<evidence type="ECO:0000256" key="3">
    <source>
        <dbReference type="ARBA" id="ARBA00022679"/>
    </source>
</evidence>
<accession>H3ZBN1</accession>
<keyword evidence="2 7" id="KW-1003">Cell membrane</keyword>
<dbReference type="Pfam" id="PF01790">
    <property type="entry name" value="LGT"/>
    <property type="match status" value="1"/>
</dbReference>
<dbReference type="HAMAP" id="MF_01147">
    <property type="entry name" value="Lgt"/>
    <property type="match status" value="1"/>
</dbReference>
<gene>
    <name evidence="7" type="primary">lgt</name>
    <name evidence="8" type="ORF">AJE_03681</name>
</gene>
<proteinExistence type="inferred from homology"/>
<keyword evidence="9" id="KW-1185">Reference proteome</keyword>
<dbReference type="GO" id="GO:0005886">
    <property type="term" value="C:plasma membrane"/>
    <property type="evidence" value="ECO:0007669"/>
    <property type="project" value="UniProtKB-SubCell"/>
</dbReference>
<dbReference type="Proteomes" id="UP000012046">
    <property type="component" value="Unassembled WGS sequence"/>
</dbReference>
<feature type="transmembrane region" description="Helical" evidence="7">
    <location>
        <begin position="100"/>
        <end position="117"/>
    </location>
</feature>
<feature type="transmembrane region" description="Helical" evidence="7">
    <location>
        <begin position="178"/>
        <end position="195"/>
    </location>
</feature>
<dbReference type="PATRIC" id="fig|1129374.4.peg.743"/>
<dbReference type="GO" id="GO:0042158">
    <property type="term" value="P:lipoprotein biosynthetic process"/>
    <property type="evidence" value="ECO:0007669"/>
    <property type="project" value="UniProtKB-UniRule"/>
</dbReference>
<keyword evidence="5 7" id="KW-1133">Transmembrane helix</keyword>
<dbReference type="eggNOG" id="COG0682">
    <property type="taxonomic scope" value="Bacteria"/>
</dbReference>
<dbReference type="GO" id="GO:0008961">
    <property type="term" value="F:phosphatidylglycerol-prolipoprotein diacylglyceryl transferase activity"/>
    <property type="evidence" value="ECO:0007669"/>
    <property type="project" value="UniProtKB-UniRule"/>
</dbReference>
<evidence type="ECO:0000256" key="5">
    <source>
        <dbReference type="ARBA" id="ARBA00022989"/>
    </source>
</evidence>
<evidence type="ECO:0000256" key="2">
    <source>
        <dbReference type="ARBA" id="ARBA00022475"/>
    </source>
</evidence>
<keyword evidence="3 7" id="KW-0808">Transferase</keyword>
<evidence type="ECO:0000256" key="6">
    <source>
        <dbReference type="ARBA" id="ARBA00023136"/>
    </source>
</evidence>
<keyword evidence="8" id="KW-0449">Lipoprotein</keyword>
<comment type="catalytic activity">
    <reaction evidence="7">
        <text>L-cysteinyl-[prolipoprotein] + a 1,2-diacyl-sn-glycero-3-phospho-(1'-sn-glycerol) = an S-1,2-diacyl-sn-glyceryl-L-cysteinyl-[prolipoprotein] + sn-glycerol 1-phosphate + H(+)</text>
        <dbReference type="Rhea" id="RHEA:56712"/>
        <dbReference type="Rhea" id="RHEA-COMP:14679"/>
        <dbReference type="Rhea" id="RHEA-COMP:14680"/>
        <dbReference type="ChEBI" id="CHEBI:15378"/>
        <dbReference type="ChEBI" id="CHEBI:29950"/>
        <dbReference type="ChEBI" id="CHEBI:57685"/>
        <dbReference type="ChEBI" id="CHEBI:64716"/>
        <dbReference type="ChEBI" id="CHEBI:140658"/>
        <dbReference type="EC" id="2.5.1.145"/>
    </reaction>
</comment>
<dbReference type="PROSITE" id="PS01311">
    <property type="entry name" value="LGT"/>
    <property type="match status" value="1"/>
</dbReference>
<dbReference type="NCBIfam" id="TIGR00544">
    <property type="entry name" value="lgt"/>
    <property type="match status" value="1"/>
</dbReference>
<dbReference type="STRING" id="1129374.AJE_03681"/>
<keyword evidence="4 7" id="KW-0812">Transmembrane</keyword>
<feature type="transmembrane region" description="Helical" evidence="7">
    <location>
        <begin position="23"/>
        <end position="40"/>
    </location>
</feature>
<evidence type="ECO:0000256" key="4">
    <source>
        <dbReference type="ARBA" id="ARBA00022692"/>
    </source>
</evidence>
<name>H3ZBN1_9ALTE</name>
<dbReference type="EC" id="2.5.1.145" evidence="7"/>
<organism evidence="8 9">
    <name type="scientific">Alishewanella jeotgali KCTC 22429</name>
    <dbReference type="NCBI Taxonomy" id="1129374"/>
    <lineage>
        <taxon>Bacteria</taxon>
        <taxon>Pseudomonadati</taxon>
        <taxon>Pseudomonadota</taxon>
        <taxon>Gammaproteobacteria</taxon>
        <taxon>Alteromonadales</taxon>
        <taxon>Alteromonadaceae</taxon>
        <taxon>Alishewanella</taxon>
    </lineage>
</organism>
<feature type="binding site" evidence="7">
    <location>
        <position position="143"/>
    </location>
    <ligand>
        <name>a 1,2-diacyl-sn-glycero-3-phospho-(1'-sn-glycerol)</name>
        <dbReference type="ChEBI" id="CHEBI:64716"/>
    </ligand>
</feature>
<dbReference type="EMBL" id="AHTH01000005">
    <property type="protein sequence ID" value="EHR42345.1"/>
    <property type="molecule type" value="Genomic_DNA"/>
</dbReference>
<keyword evidence="6 7" id="KW-0472">Membrane</keyword>
<comment type="function">
    <text evidence="7">Catalyzes the transfer of the diacylglyceryl group from phosphatidylglycerol to the sulfhydryl group of the N-terminal cysteine of a prolipoprotein, the first step in the formation of mature lipoproteins.</text>
</comment>
<sequence>MTTEVFYTHAINPVALDLGFLKIHWYGVMYLVAFAIAWWLANRQAAEPGSGWDKEQVSDLLFYGFLGVLLGGRLGYILFYQFNYVLQDPLYLVRIWEGGMSFHGGLLGVLAAMALFTRKYRKSYLALGDFVAPLIPLGLAAGRIGNFINGELWGRPTDVSWAMVFPTGGDIGRHPSQLYHVALEGLLLFAIIMLVRRAKPATGTLGGVFLAGYGMARFSVEFFREPDAHLGVLSLGMTMGQWLCLPMIIAGLAIIVFARSRAATAGAKA</sequence>
<comment type="similarity">
    <text evidence="1 7">Belongs to the Lgt family.</text>
</comment>
<protein>
    <recommendedName>
        <fullName evidence="7">Phosphatidylglycerol--prolipoprotein diacylglyceryl transferase</fullName>
        <ecNumber evidence="7">2.5.1.145</ecNumber>
    </recommendedName>
</protein>
<comment type="subcellular location">
    <subcellularLocation>
        <location evidence="7">Cell membrane</location>
        <topology evidence="7">Multi-pass membrane protein</topology>
    </subcellularLocation>
</comment>
<evidence type="ECO:0000313" key="9">
    <source>
        <dbReference type="Proteomes" id="UP000012046"/>
    </source>
</evidence>
<dbReference type="PANTHER" id="PTHR30589:SF0">
    <property type="entry name" value="PHOSPHATIDYLGLYCEROL--PROLIPOPROTEIN DIACYLGLYCERYL TRANSFERASE"/>
    <property type="match status" value="1"/>
</dbReference>
<dbReference type="AlphaFoldDB" id="H3ZBN1"/>
<feature type="transmembrane region" description="Helical" evidence="7">
    <location>
        <begin position="60"/>
        <end position="80"/>
    </location>
</feature>
<comment type="caution">
    <text evidence="8">The sequence shown here is derived from an EMBL/GenBank/DDBJ whole genome shotgun (WGS) entry which is preliminary data.</text>
</comment>
<reference evidence="8 9" key="1">
    <citation type="journal article" date="2012" name="J. Bacteriol.">
        <title>Genome Sequence of Extracellular-Protease-Producing Alishewanella jeotgali Isolated from Traditional Korean Fermented Seafood.</title>
        <authorList>
            <person name="Jung J."/>
            <person name="Chun J."/>
            <person name="Park W."/>
        </authorList>
    </citation>
    <scope>NUCLEOTIDE SEQUENCE [LARGE SCALE GENOMIC DNA]</scope>
    <source>
        <strain evidence="8 9">KCTC 22429</strain>
    </source>
</reference>
<feature type="transmembrane region" description="Helical" evidence="7">
    <location>
        <begin position="240"/>
        <end position="258"/>
    </location>
</feature>
<feature type="transmembrane region" description="Helical" evidence="7">
    <location>
        <begin position="202"/>
        <end position="220"/>
    </location>
</feature>
<dbReference type="UniPathway" id="UPA00664"/>
<evidence type="ECO:0000313" key="8">
    <source>
        <dbReference type="EMBL" id="EHR42345.1"/>
    </source>
</evidence>
<evidence type="ECO:0000256" key="1">
    <source>
        <dbReference type="ARBA" id="ARBA00007150"/>
    </source>
</evidence>
<evidence type="ECO:0000256" key="7">
    <source>
        <dbReference type="HAMAP-Rule" id="MF_01147"/>
    </source>
</evidence>
<feature type="transmembrane region" description="Helical" evidence="7">
    <location>
        <begin position="124"/>
        <end position="144"/>
    </location>
</feature>
<comment type="pathway">
    <text evidence="7">Protein modification; lipoprotein biosynthesis (diacylglyceryl transfer).</text>
</comment>
<dbReference type="PANTHER" id="PTHR30589">
    <property type="entry name" value="PROLIPOPROTEIN DIACYLGLYCERYL TRANSFERASE"/>
    <property type="match status" value="1"/>
</dbReference>
<dbReference type="RefSeq" id="WP_008949740.1">
    <property type="nucleotide sequence ID" value="NZ_AHTH01000005.1"/>
</dbReference>
<dbReference type="InterPro" id="IPR001640">
    <property type="entry name" value="Lgt"/>
</dbReference>